<reference evidence="5 6" key="1">
    <citation type="submission" date="2019-09" db="EMBL/GenBank/DDBJ databases">
        <title>Parvibaculum sedimenti sp. nov., isolated from sediment.</title>
        <authorList>
            <person name="Wang Y."/>
        </authorList>
    </citation>
    <scope>NUCLEOTIDE SEQUENCE [LARGE SCALE GENOMIC DNA]</scope>
    <source>
        <strain evidence="5 6">HXT-9</strain>
    </source>
</reference>
<dbReference type="Proteomes" id="UP000468901">
    <property type="component" value="Unassembled WGS sequence"/>
</dbReference>
<name>A0A6N6VKN3_9HYPH</name>
<dbReference type="GO" id="GO:0005576">
    <property type="term" value="C:extracellular region"/>
    <property type="evidence" value="ECO:0007669"/>
    <property type="project" value="UniProtKB-SubCell"/>
</dbReference>
<dbReference type="Gene3D" id="1.20.1330.10">
    <property type="entry name" value="f41 fragment of flagellin, N-terminal domain"/>
    <property type="match status" value="1"/>
</dbReference>
<gene>
    <name evidence="5" type="ORF">F2P47_13955</name>
</gene>
<protein>
    <recommendedName>
        <fullName evidence="4">Flagellin N-terminal domain-containing protein</fullName>
    </recommendedName>
</protein>
<evidence type="ECO:0000259" key="4">
    <source>
        <dbReference type="Pfam" id="PF00669"/>
    </source>
</evidence>
<dbReference type="GO" id="GO:0009288">
    <property type="term" value="C:bacterial-type flagellum"/>
    <property type="evidence" value="ECO:0007669"/>
    <property type="project" value="UniProtKB-SubCell"/>
</dbReference>
<dbReference type="AlphaFoldDB" id="A0A6N6VKN3"/>
<dbReference type="RefSeq" id="WP_152216991.1">
    <property type="nucleotide sequence ID" value="NZ_JBAQYD010000226.1"/>
</dbReference>
<dbReference type="SUPFAM" id="SSF64518">
    <property type="entry name" value="Phase 1 flagellin"/>
    <property type="match status" value="1"/>
</dbReference>
<accession>A0A6N6VKN3</accession>
<evidence type="ECO:0000313" key="6">
    <source>
        <dbReference type="Proteomes" id="UP000468901"/>
    </source>
</evidence>
<sequence>MSGISLSSGVRQNLLTLQNTADMMATTNNRLATGNKVNSAVDNPNSYFTASGLNNRASDLSTLQDSMGLAVQTINAASTGIDAITKLVAQAKSTANQALQASNTATTLTTSFAAASGSTLTLSVAGATAASVTIASGATVSQAASAINASTSAKGAGISASVDSSGKLVISAASGDKLDVADTKHTLSATTSDNGVNNTATYVKQYNDLLQQIDQQANDAGFNGVNLLQSGSSLSVTFNESGSSKLDIAGKDVSSTGLNLSSVAQSDWSSAGKVDKTGVNATISKLDAATSTLRAQSTAFGNNLSVVQNRQSFTKSMISTLQTGASNLTLADSNEEAANLLALQTRQSLATTALSISNQANQSITKLF</sequence>
<comment type="caution">
    <text evidence="5">The sequence shown here is derived from an EMBL/GenBank/DDBJ whole genome shotgun (WGS) entry which is preliminary data.</text>
</comment>
<organism evidence="5 6">
    <name type="scientific">Parvibaculum sedimenti</name>
    <dbReference type="NCBI Taxonomy" id="2608632"/>
    <lineage>
        <taxon>Bacteria</taxon>
        <taxon>Pseudomonadati</taxon>
        <taxon>Pseudomonadota</taxon>
        <taxon>Alphaproteobacteria</taxon>
        <taxon>Hyphomicrobiales</taxon>
        <taxon>Parvibaculaceae</taxon>
        <taxon>Parvibaculum</taxon>
    </lineage>
</organism>
<evidence type="ECO:0000256" key="1">
    <source>
        <dbReference type="ARBA" id="ARBA00004365"/>
    </source>
</evidence>
<dbReference type="GO" id="GO:0005198">
    <property type="term" value="F:structural molecule activity"/>
    <property type="evidence" value="ECO:0007669"/>
    <property type="project" value="UniProtKB-UniRule"/>
</dbReference>
<dbReference type="Pfam" id="PF00669">
    <property type="entry name" value="Flagellin_N"/>
    <property type="match status" value="1"/>
</dbReference>
<feature type="domain" description="Flagellin N-terminal" evidence="4">
    <location>
        <begin position="13"/>
        <end position="107"/>
    </location>
</feature>
<evidence type="ECO:0000256" key="2">
    <source>
        <dbReference type="ARBA" id="ARBA00005709"/>
    </source>
</evidence>
<keyword evidence="3" id="KW-0975">Bacterial flagellum</keyword>
<dbReference type="InterPro" id="IPR001029">
    <property type="entry name" value="Flagellin_N"/>
</dbReference>
<dbReference type="EMBL" id="WESC01000013">
    <property type="protein sequence ID" value="KAB7739108.1"/>
    <property type="molecule type" value="Genomic_DNA"/>
</dbReference>
<comment type="similarity">
    <text evidence="2">Belongs to the bacterial flagellin family.</text>
</comment>
<keyword evidence="6" id="KW-1185">Reference proteome</keyword>
<proteinExistence type="inferred from homology"/>
<comment type="subcellular location">
    <subcellularLocation>
        <location evidence="1">Bacterial flagellum</location>
    </subcellularLocation>
</comment>
<evidence type="ECO:0000256" key="3">
    <source>
        <dbReference type="ARBA" id="ARBA00023143"/>
    </source>
</evidence>
<evidence type="ECO:0000313" key="5">
    <source>
        <dbReference type="EMBL" id="KAB7739108.1"/>
    </source>
</evidence>